<name>A0A8D5UF63_9BACL</name>
<dbReference type="InterPro" id="IPR001310">
    <property type="entry name" value="Histidine_triad_HIT"/>
</dbReference>
<dbReference type="GO" id="GO:0003824">
    <property type="term" value="F:catalytic activity"/>
    <property type="evidence" value="ECO:0007669"/>
    <property type="project" value="InterPro"/>
</dbReference>
<dbReference type="PROSITE" id="PS51084">
    <property type="entry name" value="HIT_2"/>
    <property type="match status" value="1"/>
</dbReference>
<protein>
    <recommendedName>
        <fullName evidence="2">HIT domain-containing protein</fullName>
    </recommendedName>
</protein>
<dbReference type="SUPFAM" id="SSF54197">
    <property type="entry name" value="HIT-like"/>
    <property type="match status" value="1"/>
</dbReference>
<dbReference type="GO" id="GO:0009117">
    <property type="term" value="P:nucleotide metabolic process"/>
    <property type="evidence" value="ECO:0007669"/>
    <property type="project" value="TreeGrafter"/>
</dbReference>
<evidence type="ECO:0000256" key="1">
    <source>
        <dbReference type="PROSITE-ProRule" id="PRU00464"/>
    </source>
</evidence>
<sequence>MNWAPQPPTALFAGNIGVKLFSHLEKIAENDLALLYHAPLEKQPEPSIYLGHLIVESRRHTTGWDKLMEKEAAAIGQMISRAARALKSLVQAEHIYVFGIGHNVPHLHVHVIPRYPGTPQEYWGIRVTEWDTAPRGGINEVDHLCRKLRQFFDTATPTSPPP</sequence>
<dbReference type="EMBL" id="AP024601">
    <property type="protein sequence ID" value="BCU80875.1"/>
    <property type="molecule type" value="Genomic_DNA"/>
</dbReference>
<dbReference type="Gene3D" id="3.30.428.10">
    <property type="entry name" value="HIT-like"/>
    <property type="match status" value="1"/>
</dbReference>
<evidence type="ECO:0000313" key="3">
    <source>
        <dbReference type="EMBL" id="BCU80875.1"/>
    </source>
</evidence>
<dbReference type="KEGG" id="pabs:JIR001_06580"/>
<dbReference type="InterPro" id="IPR036265">
    <property type="entry name" value="HIT-like_sf"/>
</dbReference>
<reference evidence="3" key="2">
    <citation type="journal article" date="2021" name="Microbiol. Resour. Announc.">
        <title>Complete Genome Sequence of Polycladomyces abyssicola JIR-001T, Isolated from Hemipelagic Sediment in Deep Seawater.</title>
        <authorList>
            <person name="Tsubouchi T."/>
            <person name="Kaneko Y."/>
        </authorList>
    </citation>
    <scope>NUCLEOTIDE SEQUENCE</scope>
    <source>
        <strain evidence="3">JIR-001</strain>
    </source>
</reference>
<gene>
    <name evidence="3" type="ORF">JIR001_06580</name>
</gene>
<reference evidence="3" key="1">
    <citation type="journal article" date="2013" name="Int. J. Syst. Evol. Microbiol.">
        <title>Polycladomyces abyssicola gen. nov., sp. nov., a thermophilic filamentous bacterium isolated from hemipelagic sediment.</title>
        <authorList>
            <person name="Tsubouchi T."/>
            <person name="Shimane Y."/>
            <person name="Mori K."/>
            <person name="Usui K."/>
            <person name="Hiraki T."/>
            <person name="Tame A."/>
            <person name="Uematsu K."/>
            <person name="Maruyama T."/>
            <person name="Hatada Y."/>
        </authorList>
    </citation>
    <scope>NUCLEOTIDE SEQUENCE</scope>
    <source>
        <strain evidence="3">JIR-001</strain>
    </source>
</reference>
<dbReference type="PANTHER" id="PTHR46648:SF1">
    <property type="entry name" value="ADENOSINE 5'-MONOPHOSPHORAMIDASE HNT1"/>
    <property type="match status" value="1"/>
</dbReference>
<dbReference type="InterPro" id="IPR011146">
    <property type="entry name" value="HIT-like"/>
</dbReference>
<keyword evidence="4" id="KW-1185">Reference proteome</keyword>
<feature type="domain" description="HIT" evidence="2">
    <location>
        <begin position="51"/>
        <end position="121"/>
    </location>
</feature>
<evidence type="ECO:0000259" key="2">
    <source>
        <dbReference type="PROSITE" id="PS51084"/>
    </source>
</evidence>
<evidence type="ECO:0000313" key="4">
    <source>
        <dbReference type="Proteomes" id="UP000677436"/>
    </source>
</evidence>
<feature type="short sequence motif" description="Histidine triad motif" evidence="1">
    <location>
        <begin position="106"/>
        <end position="110"/>
    </location>
</feature>
<dbReference type="Pfam" id="PF01230">
    <property type="entry name" value="HIT"/>
    <property type="match status" value="1"/>
</dbReference>
<organism evidence="3 4">
    <name type="scientific">Polycladomyces abyssicola</name>
    <dbReference type="NCBI Taxonomy" id="1125966"/>
    <lineage>
        <taxon>Bacteria</taxon>
        <taxon>Bacillati</taxon>
        <taxon>Bacillota</taxon>
        <taxon>Bacilli</taxon>
        <taxon>Bacillales</taxon>
        <taxon>Thermoactinomycetaceae</taxon>
        <taxon>Polycladomyces</taxon>
    </lineage>
</organism>
<proteinExistence type="predicted"/>
<dbReference type="PANTHER" id="PTHR46648">
    <property type="entry name" value="HIT FAMILY PROTEIN 1"/>
    <property type="match status" value="1"/>
</dbReference>
<accession>A0A8D5UF63</accession>
<dbReference type="Proteomes" id="UP000677436">
    <property type="component" value="Chromosome"/>
</dbReference>
<dbReference type="AlphaFoldDB" id="A0A8D5UF63"/>